<dbReference type="InterPro" id="IPR015797">
    <property type="entry name" value="NUDIX_hydrolase-like_dom_sf"/>
</dbReference>
<dbReference type="GO" id="GO:0034039">
    <property type="term" value="F:8-oxo-7,8-dihydroguanine DNA N-glycosylase activity"/>
    <property type="evidence" value="ECO:0007669"/>
    <property type="project" value="TreeGrafter"/>
</dbReference>
<feature type="non-terminal residue" evidence="16">
    <location>
        <position position="375"/>
    </location>
</feature>
<keyword evidence="10" id="KW-0408">Iron</keyword>
<dbReference type="FunFam" id="1.10.1670.10:FF:000002">
    <property type="entry name" value="Adenine DNA glycosylase"/>
    <property type="match status" value="1"/>
</dbReference>
<sequence>MLEKEIESCCACHSFQDADETRLIRSSLLEWYDEHKRDLPWRQCSHDNQNKRLYEVWVSEIMCQQTQVVNVIPYYNKWLKRWPTVERLAKASVDQVIEAWAGLGYYSRGRRLLEGSQVVMNDLDGKVPTTSADLLKHLPGVGKYTACAIASICSGEPVGVVDGNVIRVLSRLRCIGADVSQPSTMDSMWKLAHTLVDPDRPGDFNQAIMELGATVCTPKNPSCSSCPAKESCNAFKKVEKEKKLKPETKSLKSVDDNKNITDVEDLVRCPLCRPLDEPGDPDQGVMNYPHKAKKKPPREQKSGVCLVQKMTNEGQIKYLMVQRPEKGLLASMWEFPSVELSADCTQKHRKEEEDKYLKTSWGHSSKGQPEKPHSE</sequence>
<accession>A0A2G8LHL2</accession>
<dbReference type="GO" id="GO:0051539">
    <property type="term" value="F:4 iron, 4 sulfur cluster binding"/>
    <property type="evidence" value="ECO:0007669"/>
    <property type="project" value="UniProtKB-KW"/>
</dbReference>
<comment type="caution">
    <text evidence="16">The sequence shown here is derived from an EMBL/GenBank/DDBJ whole genome shotgun (WGS) entry which is preliminary data.</text>
</comment>
<name>A0A2G8LHL2_STIJA</name>
<dbReference type="Pfam" id="PF00730">
    <property type="entry name" value="HhH-GPD"/>
    <property type="match status" value="1"/>
</dbReference>
<comment type="cofactor">
    <cofactor evidence="2">
        <name>[4Fe-4S] cluster</name>
        <dbReference type="ChEBI" id="CHEBI:49883"/>
    </cofactor>
</comment>
<dbReference type="FunFam" id="1.10.340.30:FF:000002">
    <property type="entry name" value="Adenine DNA glycosylase"/>
    <property type="match status" value="1"/>
</dbReference>
<dbReference type="InterPro" id="IPR003651">
    <property type="entry name" value="Endonuclease3_FeS-loop_motif"/>
</dbReference>
<dbReference type="GO" id="GO:0005634">
    <property type="term" value="C:nucleus"/>
    <property type="evidence" value="ECO:0007669"/>
    <property type="project" value="TreeGrafter"/>
</dbReference>
<keyword evidence="13" id="KW-0326">Glycosidase</keyword>
<dbReference type="GO" id="GO:0000701">
    <property type="term" value="F:purine-specific mismatch base pair DNA N-glycosylase activity"/>
    <property type="evidence" value="ECO:0007669"/>
    <property type="project" value="UniProtKB-EC"/>
</dbReference>
<reference evidence="16 17" key="1">
    <citation type="journal article" date="2017" name="PLoS Biol.">
        <title>The sea cucumber genome provides insights into morphological evolution and visceral regeneration.</title>
        <authorList>
            <person name="Zhang X."/>
            <person name="Sun L."/>
            <person name="Yuan J."/>
            <person name="Sun Y."/>
            <person name="Gao Y."/>
            <person name="Zhang L."/>
            <person name="Li S."/>
            <person name="Dai H."/>
            <person name="Hamel J.F."/>
            <person name="Liu C."/>
            <person name="Yu Y."/>
            <person name="Liu S."/>
            <person name="Lin W."/>
            <person name="Guo K."/>
            <person name="Jin S."/>
            <person name="Xu P."/>
            <person name="Storey K.B."/>
            <person name="Huan P."/>
            <person name="Zhang T."/>
            <person name="Zhou Y."/>
            <person name="Zhang J."/>
            <person name="Lin C."/>
            <person name="Li X."/>
            <person name="Xing L."/>
            <person name="Huo D."/>
            <person name="Sun M."/>
            <person name="Wang L."/>
            <person name="Mercier A."/>
            <person name="Li F."/>
            <person name="Yang H."/>
            <person name="Xiang J."/>
        </authorList>
    </citation>
    <scope>NUCLEOTIDE SEQUENCE [LARGE SCALE GENOMIC DNA]</scope>
    <source>
        <strain evidence="16">Shaxun</strain>
        <tissue evidence="16">Muscle</tissue>
    </source>
</reference>
<comment type="similarity">
    <text evidence="3">Belongs to the Nth/MutY family.</text>
</comment>
<evidence type="ECO:0000256" key="5">
    <source>
        <dbReference type="ARBA" id="ARBA00022023"/>
    </source>
</evidence>
<evidence type="ECO:0000256" key="4">
    <source>
        <dbReference type="ARBA" id="ARBA00012045"/>
    </source>
</evidence>
<dbReference type="SMART" id="SM00525">
    <property type="entry name" value="FES"/>
    <property type="match status" value="1"/>
</dbReference>
<keyword evidence="11" id="KW-0411">Iron-sulfur</keyword>
<dbReference type="Gene3D" id="1.10.1670.10">
    <property type="entry name" value="Helix-hairpin-Helix base-excision DNA repair enzymes (C-terminal)"/>
    <property type="match status" value="1"/>
</dbReference>
<evidence type="ECO:0000259" key="15">
    <source>
        <dbReference type="SMART" id="SM00478"/>
    </source>
</evidence>
<evidence type="ECO:0000256" key="8">
    <source>
        <dbReference type="ARBA" id="ARBA00022763"/>
    </source>
</evidence>
<dbReference type="AlphaFoldDB" id="A0A2G8LHL2"/>
<dbReference type="GO" id="GO:0046872">
    <property type="term" value="F:metal ion binding"/>
    <property type="evidence" value="ECO:0007669"/>
    <property type="project" value="UniProtKB-KW"/>
</dbReference>
<dbReference type="SUPFAM" id="SSF48150">
    <property type="entry name" value="DNA-glycosylase"/>
    <property type="match status" value="1"/>
</dbReference>
<dbReference type="InterPro" id="IPR003265">
    <property type="entry name" value="HhH-GPD_domain"/>
</dbReference>
<keyword evidence="7" id="KW-0479">Metal-binding</keyword>
<dbReference type="STRING" id="307972.A0A2G8LHL2"/>
<dbReference type="Gene3D" id="3.90.79.10">
    <property type="entry name" value="Nucleoside Triphosphate Pyrophosphohydrolase"/>
    <property type="match status" value="1"/>
</dbReference>
<feature type="region of interest" description="Disordered" evidence="14">
    <location>
        <begin position="343"/>
        <end position="375"/>
    </location>
</feature>
<evidence type="ECO:0000256" key="6">
    <source>
        <dbReference type="ARBA" id="ARBA00022485"/>
    </source>
</evidence>
<evidence type="ECO:0000256" key="12">
    <source>
        <dbReference type="ARBA" id="ARBA00023204"/>
    </source>
</evidence>
<evidence type="ECO:0000256" key="13">
    <source>
        <dbReference type="ARBA" id="ARBA00023295"/>
    </source>
</evidence>
<evidence type="ECO:0000313" key="16">
    <source>
        <dbReference type="EMBL" id="PIK59733.1"/>
    </source>
</evidence>
<evidence type="ECO:0000256" key="1">
    <source>
        <dbReference type="ARBA" id="ARBA00000843"/>
    </source>
</evidence>
<dbReference type="SMART" id="SM00478">
    <property type="entry name" value="ENDO3c"/>
    <property type="match status" value="1"/>
</dbReference>
<protein>
    <recommendedName>
        <fullName evidence="5">Adenine DNA glycosylase</fullName>
        <ecNumber evidence="4">3.2.2.31</ecNumber>
    </recommendedName>
</protein>
<keyword evidence="17" id="KW-1185">Reference proteome</keyword>
<dbReference type="InterPro" id="IPR011257">
    <property type="entry name" value="DNA_glycosylase"/>
</dbReference>
<comment type="catalytic activity">
    <reaction evidence="1">
        <text>Hydrolyzes free adenine bases from 7,8-dihydro-8-oxoguanine:adenine mismatched double-stranded DNA, leaving an apurinic site.</text>
        <dbReference type="EC" id="3.2.2.31"/>
    </reaction>
</comment>
<evidence type="ECO:0000256" key="14">
    <source>
        <dbReference type="SAM" id="MobiDB-lite"/>
    </source>
</evidence>
<dbReference type="GO" id="GO:0032357">
    <property type="term" value="F:oxidized purine DNA binding"/>
    <property type="evidence" value="ECO:0007669"/>
    <property type="project" value="TreeGrafter"/>
</dbReference>
<dbReference type="CDD" id="cd00056">
    <property type="entry name" value="ENDO3c"/>
    <property type="match status" value="1"/>
</dbReference>
<evidence type="ECO:0000313" key="17">
    <source>
        <dbReference type="Proteomes" id="UP000230750"/>
    </source>
</evidence>
<gene>
    <name evidence="16" type="ORF">BSL78_03305</name>
</gene>
<feature type="domain" description="HhH-GPD" evidence="15">
    <location>
        <begin position="62"/>
        <end position="214"/>
    </location>
</feature>
<proteinExistence type="inferred from homology"/>
<evidence type="ECO:0000256" key="7">
    <source>
        <dbReference type="ARBA" id="ARBA00022723"/>
    </source>
</evidence>
<dbReference type="PANTHER" id="PTHR42944">
    <property type="entry name" value="ADENINE DNA GLYCOSYLASE"/>
    <property type="match status" value="1"/>
</dbReference>
<feature type="region of interest" description="Disordered" evidence="14">
    <location>
        <begin position="277"/>
        <end position="302"/>
    </location>
</feature>
<dbReference type="EC" id="3.2.2.31" evidence="4"/>
<dbReference type="InterPro" id="IPR044298">
    <property type="entry name" value="MIG/MutY"/>
</dbReference>
<dbReference type="InterPro" id="IPR023170">
    <property type="entry name" value="HhH_base_excis_C"/>
</dbReference>
<dbReference type="OrthoDB" id="10248838at2759"/>
<keyword evidence="12" id="KW-0234">DNA repair</keyword>
<evidence type="ECO:0000256" key="11">
    <source>
        <dbReference type="ARBA" id="ARBA00023014"/>
    </source>
</evidence>
<dbReference type="GO" id="GO:0035485">
    <property type="term" value="F:adenine/guanine mispair binding"/>
    <property type="evidence" value="ECO:0007669"/>
    <property type="project" value="TreeGrafter"/>
</dbReference>
<keyword evidence="9" id="KW-0378">Hydrolase</keyword>
<organism evidence="16 17">
    <name type="scientific">Stichopus japonicus</name>
    <name type="common">Sea cucumber</name>
    <dbReference type="NCBI Taxonomy" id="307972"/>
    <lineage>
        <taxon>Eukaryota</taxon>
        <taxon>Metazoa</taxon>
        <taxon>Echinodermata</taxon>
        <taxon>Eleutherozoa</taxon>
        <taxon>Echinozoa</taxon>
        <taxon>Holothuroidea</taxon>
        <taxon>Aspidochirotacea</taxon>
        <taxon>Aspidochirotida</taxon>
        <taxon>Stichopodidae</taxon>
        <taxon>Apostichopus</taxon>
    </lineage>
</organism>
<keyword evidence="8" id="KW-0227">DNA damage</keyword>
<feature type="compositionally biased region" description="Basic and acidic residues" evidence="14">
    <location>
        <begin position="345"/>
        <end position="357"/>
    </location>
</feature>
<dbReference type="GO" id="GO:0006298">
    <property type="term" value="P:mismatch repair"/>
    <property type="evidence" value="ECO:0007669"/>
    <property type="project" value="TreeGrafter"/>
</dbReference>
<dbReference type="GO" id="GO:0006284">
    <property type="term" value="P:base-excision repair"/>
    <property type="evidence" value="ECO:0007669"/>
    <property type="project" value="InterPro"/>
</dbReference>
<evidence type="ECO:0000256" key="3">
    <source>
        <dbReference type="ARBA" id="ARBA00008343"/>
    </source>
</evidence>
<evidence type="ECO:0000256" key="10">
    <source>
        <dbReference type="ARBA" id="ARBA00023004"/>
    </source>
</evidence>
<dbReference type="SUPFAM" id="SSF55811">
    <property type="entry name" value="Nudix"/>
    <property type="match status" value="1"/>
</dbReference>
<evidence type="ECO:0000256" key="9">
    <source>
        <dbReference type="ARBA" id="ARBA00022801"/>
    </source>
</evidence>
<keyword evidence="6" id="KW-0004">4Fe-4S</keyword>
<dbReference type="Gene3D" id="1.10.340.30">
    <property type="entry name" value="Hypothetical protein, domain 2"/>
    <property type="match status" value="1"/>
</dbReference>
<dbReference type="PANTHER" id="PTHR42944:SF1">
    <property type="entry name" value="ADENINE DNA GLYCOSYLASE"/>
    <property type="match status" value="1"/>
</dbReference>
<dbReference type="EMBL" id="MRZV01000074">
    <property type="protein sequence ID" value="PIK59733.1"/>
    <property type="molecule type" value="Genomic_DNA"/>
</dbReference>
<dbReference type="Proteomes" id="UP000230750">
    <property type="component" value="Unassembled WGS sequence"/>
</dbReference>
<evidence type="ECO:0000256" key="2">
    <source>
        <dbReference type="ARBA" id="ARBA00001966"/>
    </source>
</evidence>